<dbReference type="AlphaFoldDB" id="A0A9P7QA28"/>
<feature type="region of interest" description="Disordered" evidence="1">
    <location>
        <begin position="156"/>
        <end position="184"/>
    </location>
</feature>
<feature type="compositionally biased region" description="Pro residues" evidence="1">
    <location>
        <begin position="159"/>
        <end position="169"/>
    </location>
</feature>
<organism evidence="2 3">
    <name type="scientific">Claviceps aff. purpurea</name>
    <dbReference type="NCBI Taxonomy" id="1967640"/>
    <lineage>
        <taxon>Eukaryota</taxon>
        <taxon>Fungi</taxon>
        <taxon>Dikarya</taxon>
        <taxon>Ascomycota</taxon>
        <taxon>Pezizomycotina</taxon>
        <taxon>Sordariomycetes</taxon>
        <taxon>Hypocreomycetidae</taxon>
        <taxon>Hypocreales</taxon>
        <taxon>Clavicipitaceae</taxon>
        <taxon>Claviceps</taxon>
    </lineage>
</organism>
<sequence length="377" mass="41501">MGRSDTVGSVLAEIANLLGDGLRIFSFADKRHWGPDEHEQVQALKAALNQAKRDFQHLCPLVNGQAQYEHDRTYETIRELGLLRTRFIAHVRQLKDWSRSGGPINAVWIRETQSLQQDLHRAQCRAAGRIFTSLHESSQRCLGAFLVRRAQRALAASNLPPPPPPPPPSSSQQQQQQGQGQQDITKKQIEERQLRELGACTQTGSFSRFEDDVAFICDFCDGHLLWTDLESVPTKRIPTYKPKPPPSSLSSPSPSPSASTWTSASTSGRGFTTDACWQATGLTSTGPEEKTVIFAPVVIANHVVPVHGDWRARMTCPYCEEDSQQPQEKDDEEPVVERREDVFEDVGEMQAHLEWLHAGGGGGVGGAGSGGTSCVVM</sequence>
<keyword evidence="3" id="KW-1185">Reference proteome</keyword>
<gene>
    <name evidence="2" type="ORF">E4U09_007382</name>
</gene>
<comment type="caution">
    <text evidence="2">The sequence shown here is derived from an EMBL/GenBank/DDBJ whole genome shotgun (WGS) entry which is preliminary data.</text>
</comment>
<protein>
    <submittedName>
        <fullName evidence="2">Uncharacterized protein</fullName>
    </submittedName>
</protein>
<evidence type="ECO:0000313" key="2">
    <source>
        <dbReference type="EMBL" id="KAG6285264.1"/>
    </source>
</evidence>
<name>A0A9P7QA28_9HYPO</name>
<feature type="region of interest" description="Disordered" evidence="1">
    <location>
        <begin position="235"/>
        <end position="268"/>
    </location>
</feature>
<dbReference type="Proteomes" id="UP000707071">
    <property type="component" value="Unassembled WGS sequence"/>
</dbReference>
<feature type="compositionally biased region" description="Low complexity" evidence="1">
    <location>
        <begin position="248"/>
        <end position="267"/>
    </location>
</feature>
<accession>A0A9P7QA28</accession>
<evidence type="ECO:0000256" key="1">
    <source>
        <dbReference type="SAM" id="MobiDB-lite"/>
    </source>
</evidence>
<proteinExistence type="predicted"/>
<evidence type="ECO:0000313" key="3">
    <source>
        <dbReference type="Proteomes" id="UP000707071"/>
    </source>
</evidence>
<reference evidence="2 3" key="1">
    <citation type="journal article" date="2020" name="bioRxiv">
        <title>Whole genome comparisons of ergot fungi reveals the divergence and evolution of species within the genus Claviceps are the result of varying mechanisms driving genome evolution and host range expansion.</title>
        <authorList>
            <person name="Wyka S.A."/>
            <person name="Mondo S.J."/>
            <person name="Liu M."/>
            <person name="Dettman J."/>
            <person name="Nalam V."/>
            <person name="Broders K.D."/>
        </authorList>
    </citation>
    <scope>NUCLEOTIDE SEQUENCE [LARGE SCALE GENOMIC DNA]</scope>
    <source>
        <strain evidence="2 3">Clav52</strain>
    </source>
</reference>
<dbReference type="EMBL" id="SRRH01000743">
    <property type="protein sequence ID" value="KAG6285264.1"/>
    <property type="molecule type" value="Genomic_DNA"/>
</dbReference>
<feature type="compositionally biased region" description="Low complexity" evidence="1">
    <location>
        <begin position="170"/>
        <end position="182"/>
    </location>
</feature>